<name>A0AAE3QTE6_9BACT</name>
<protein>
    <submittedName>
        <fullName evidence="1">Uncharacterized protein</fullName>
    </submittedName>
</protein>
<dbReference type="Proteomes" id="UP001241110">
    <property type="component" value="Unassembled WGS sequence"/>
</dbReference>
<comment type="caution">
    <text evidence="1">The sequence shown here is derived from an EMBL/GenBank/DDBJ whole genome shotgun (WGS) entry which is preliminary data.</text>
</comment>
<sequence length="79" mass="9011">MDLKQRIEKIRAQQEEFRLTNKVISEYSGISLTTVMKTLSKTEADKRYLTEGNVLAIEKGMGKVLDEYRAKLCGSQKKA</sequence>
<organism evidence="1 2">
    <name type="scientific">Xanthocytophaga flava</name>
    <dbReference type="NCBI Taxonomy" id="3048013"/>
    <lineage>
        <taxon>Bacteria</taxon>
        <taxon>Pseudomonadati</taxon>
        <taxon>Bacteroidota</taxon>
        <taxon>Cytophagia</taxon>
        <taxon>Cytophagales</taxon>
        <taxon>Rhodocytophagaceae</taxon>
        <taxon>Xanthocytophaga</taxon>
    </lineage>
</organism>
<evidence type="ECO:0000313" key="2">
    <source>
        <dbReference type="Proteomes" id="UP001241110"/>
    </source>
</evidence>
<dbReference type="RefSeq" id="WP_313982713.1">
    <property type="nucleotide sequence ID" value="NZ_JASJOS010000010.1"/>
</dbReference>
<reference evidence="1" key="1">
    <citation type="submission" date="2023-05" db="EMBL/GenBank/DDBJ databases">
        <authorList>
            <person name="Zhang X."/>
        </authorList>
    </citation>
    <scope>NUCLEOTIDE SEQUENCE</scope>
    <source>
        <strain evidence="1">YF14B1</strain>
    </source>
</reference>
<evidence type="ECO:0000313" key="1">
    <source>
        <dbReference type="EMBL" id="MDJ1483125.1"/>
    </source>
</evidence>
<proteinExistence type="predicted"/>
<gene>
    <name evidence="1" type="ORF">QNI16_21685</name>
</gene>
<dbReference type="AlphaFoldDB" id="A0AAE3QTE6"/>
<accession>A0AAE3QTE6</accession>
<dbReference type="EMBL" id="JASJOS010000010">
    <property type="protein sequence ID" value="MDJ1483125.1"/>
    <property type="molecule type" value="Genomic_DNA"/>
</dbReference>